<protein>
    <recommendedName>
        <fullName evidence="5">BMC domain-containing protein</fullName>
    </recommendedName>
</protein>
<feature type="domain" description="BMC" evidence="5">
    <location>
        <begin position="3"/>
        <end position="87"/>
    </location>
</feature>
<dbReference type="InterPro" id="IPR037233">
    <property type="entry name" value="CcmK-like_sf"/>
</dbReference>
<comment type="similarity">
    <text evidence="3">Belongs to the bacterial microcompartments protein family.</text>
</comment>
<evidence type="ECO:0000256" key="3">
    <source>
        <dbReference type="PROSITE-ProRule" id="PRU01278"/>
    </source>
</evidence>
<feature type="region of interest" description="Disordered" evidence="4">
    <location>
        <begin position="107"/>
        <end position="132"/>
    </location>
</feature>
<dbReference type="InterPro" id="IPR000249">
    <property type="entry name" value="BMC_dom"/>
</dbReference>
<dbReference type="PROSITE" id="PS51930">
    <property type="entry name" value="BMC_2"/>
    <property type="match status" value="1"/>
</dbReference>
<dbReference type="InterPro" id="IPR050575">
    <property type="entry name" value="BMC_shell"/>
</dbReference>
<dbReference type="RefSeq" id="WP_021842176.1">
    <property type="nucleotide sequence ID" value="NZ_CACRUX010000015.1"/>
</dbReference>
<dbReference type="PANTHER" id="PTHR33941:SF11">
    <property type="entry name" value="BACTERIAL MICROCOMPARTMENT SHELL PROTEIN PDUJ"/>
    <property type="match status" value="1"/>
</dbReference>
<gene>
    <name evidence="6" type="ORF">VRLFYP33_00513</name>
</gene>
<dbReference type="SMART" id="SM00877">
    <property type="entry name" value="BMC"/>
    <property type="match status" value="1"/>
</dbReference>
<evidence type="ECO:0000256" key="1">
    <source>
        <dbReference type="ARBA" id="ARBA00024322"/>
    </source>
</evidence>
<evidence type="ECO:0000256" key="4">
    <source>
        <dbReference type="SAM" id="MobiDB-lite"/>
    </source>
</evidence>
<accession>A0A6N2ZM48</accession>
<keyword evidence="2" id="KW-1283">Bacterial microcompartment</keyword>
<sequence>MKALGMVEVRGFLGAVSAADAALKAANVELNSEQRVGGGRRTILLVGDVAAVQAAVDAAVVIAKQLGCYCTSHVIPRADEAIAKLMGGKLAQSAESDDADKELITANTNNGLKTSETEPLENLAGDPEKNSETQVALETEDIEEKKENFDESALRQKLMAYKVVDLRKKAYAMNVHGMKRTAIKFANKEALIKVIIDEVKRGGTF</sequence>
<dbReference type="SUPFAM" id="SSF143414">
    <property type="entry name" value="CcmK-like"/>
    <property type="match status" value="1"/>
</dbReference>
<dbReference type="GO" id="GO:0031469">
    <property type="term" value="C:bacterial microcompartment"/>
    <property type="evidence" value="ECO:0007669"/>
    <property type="project" value="UniProtKB-SubCell"/>
</dbReference>
<evidence type="ECO:0000259" key="5">
    <source>
        <dbReference type="PROSITE" id="PS51930"/>
    </source>
</evidence>
<evidence type="ECO:0000256" key="2">
    <source>
        <dbReference type="ARBA" id="ARBA00024446"/>
    </source>
</evidence>
<dbReference type="InterPro" id="IPR044872">
    <property type="entry name" value="CcmK/CsoS1_BMC"/>
</dbReference>
<dbReference type="Gene3D" id="3.30.70.1710">
    <property type="match status" value="1"/>
</dbReference>
<comment type="subcellular location">
    <subcellularLocation>
        <location evidence="1">Bacterial microcompartment</location>
    </subcellularLocation>
</comment>
<name>A0A6N2ZM48_9FIRM</name>
<dbReference type="EMBL" id="CACRUX010000015">
    <property type="protein sequence ID" value="VYT78032.1"/>
    <property type="molecule type" value="Genomic_DNA"/>
</dbReference>
<dbReference type="Pfam" id="PF00936">
    <property type="entry name" value="BMC"/>
    <property type="match status" value="1"/>
</dbReference>
<evidence type="ECO:0000313" key="6">
    <source>
        <dbReference type="EMBL" id="VYT78032.1"/>
    </source>
</evidence>
<dbReference type="PANTHER" id="PTHR33941">
    <property type="entry name" value="PROPANEDIOL UTILIZATION PROTEIN PDUA"/>
    <property type="match status" value="1"/>
</dbReference>
<reference evidence="6" key="1">
    <citation type="submission" date="2019-11" db="EMBL/GenBank/DDBJ databases">
        <authorList>
            <person name="Feng L."/>
        </authorList>
    </citation>
    <scope>NUCLEOTIDE SEQUENCE</scope>
    <source>
        <strain evidence="6">VrattiLFYP33</strain>
    </source>
</reference>
<organism evidence="6">
    <name type="scientific">Veillonella ratti</name>
    <dbReference type="NCBI Taxonomy" id="103892"/>
    <lineage>
        <taxon>Bacteria</taxon>
        <taxon>Bacillati</taxon>
        <taxon>Bacillota</taxon>
        <taxon>Negativicutes</taxon>
        <taxon>Veillonellales</taxon>
        <taxon>Veillonellaceae</taxon>
        <taxon>Veillonella</taxon>
    </lineage>
</organism>
<proteinExistence type="inferred from homology"/>
<dbReference type="AlphaFoldDB" id="A0A6N2ZM48"/>